<evidence type="ECO:0000313" key="3">
    <source>
        <dbReference type="Proteomes" id="UP000002640"/>
    </source>
</evidence>
<proteinExistence type="predicted"/>
<dbReference type="AlphaFoldDB" id="G5A650"/>
<dbReference type="InParanoid" id="G5A650"/>
<feature type="compositionally biased region" description="Basic residues" evidence="1">
    <location>
        <begin position="231"/>
        <end position="250"/>
    </location>
</feature>
<dbReference type="RefSeq" id="XP_009535438.1">
    <property type="nucleotide sequence ID" value="XM_009537143.1"/>
</dbReference>
<keyword evidence="3" id="KW-1185">Reference proteome</keyword>
<dbReference type="KEGG" id="psoj:PHYSODRAFT_305692"/>
<dbReference type="EMBL" id="JH159160">
    <property type="protein sequence ID" value="EGZ08805.1"/>
    <property type="molecule type" value="Genomic_DNA"/>
</dbReference>
<evidence type="ECO:0000313" key="2">
    <source>
        <dbReference type="EMBL" id="EGZ08805.1"/>
    </source>
</evidence>
<organism evidence="2 3">
    <name type="scientific">Phytophthora sojae (strain P6497)</name>
    <name type="common">Soybean stem and root rot agent</name>
    <name type="synonym">Phytophthora megasperma f. sp. glycines</name>
    <dbReference type="NCBI Taxonomy" id="1094619"/>
    <lineage>
        <taxon>Eukaryota</taxon>
        <taxon>Sar</taxon>
        <taxon>Stramenopiles</taxon>
        <taxon>Oomycota</taxon>
        <taxon>Peronosporomycetes</taxon>
        <taxon>Peronosporales</taxon>
        <taxon>Peronosporaceae</taxon>
        <taxon>Phytophthora</taxon>
    </lineage>
</organism>
<dbReference type="GeneID" id="20642586"/>
<evidence type="ECO:0000256" key="1">
    <source>
        <dbReference type="SAM" id="MobiDB-lite"/>
    </source>
</evidence>
<protein>
    <submittedName>
        <fullName evidence="2">Uncharacterized protein</fullName>
    </submittedName>
</protein>
<reference evidence="2 3" key="1">
    <citation type="journal article" date="2006" name="Science">
        <title>Phytophthora genome sequences uncover evolutionary origins and mechanisms of pathogenesis.</title>
        <authorList>
            <person name="Tyler B.M."/>
            <person name="Tripathy S."/>
            <person name="Zhang X."/>
            <person name="Dehal P."/>
            <person name="Jiang R.H."/>
            <person name="Aerts A."/>
            <person name="Arredondo F.D."/>
            <person name="Baxter L."/>
            <person name="Bensasson D."/>
            <person name="Beynon J.L."/>
            <person name="Chapman J."/>
            <person name="Damasceno C.M."/>
            <person name="Dorrance A.E."/>
            <person name="Dou D."/>
            <person name="Dickerman A.W."/>
            <person name="Dubchak I.L."/>
            <person name="Garbelotto M."/>
            <person name="Gijzen M."/>
            <person name="Gordon S.G."/>
            <person name="Govers F."/>
            <person name="Grunwald N.J."/>
            <person name="Huang W."/>
            <person name="Ivors K.L."/>
            <person name="Jones R.W."/>
            <person name="Kamoun S."/>
            <person name="Krampis K."/>
            <person name="Lamour K.H."/>
            <person name="Lee M.K."/>
            <person name="McDonald W.H."/>
            <person name="Medina M."/>
            <person name="Meijer H.J."/>
            <person name="Nordberg E.K."/>
            <person name="Maclean D.J."/>
            <person name="Ospina-Giraldo M.D."/>
            <person name="Morris P.F."/>
            <person name="Phuntumart V."/>
            <person name="Putnam N.H."/>
            <person name="Rash S."/>
            <person name="Rose J.K."/>
            <person name="Sakihama Y."/>
            <person name="Salamov A.A."/>
            <person name="Savidor A."/>
            <person name="Scheuring C.F."/>
            <person name="Smith B.M."/>
            <person name="Sobral B.W."/>
            <person name="Terry A."/>
            <person name="Torto-Alalibo T.A."/>
            <person name="Win J."/>
            <person name="Xu Z."/>
            <person name="Zhang H."/>
            <person name="Grigoriev I.V."/>
            <person name="Rokhsar D.S."/>
            <person name="Boore J.L."/>
        </authorList>
    </citation>
    <scope>NUCLEOTIDE SEQUENCE [LARGE SCALE GENOMIC DNA]</scope>
    <source>
        <strain evidence="2 3">P6497</strain>
    </source>
</reference>
<gene>
    <name evidence="2" type="ORF">PHYSODRAFT_305692</name>
</gene>
<feature type="region of interest" description="Disordered" evidence="1">
    <location>
        <begin position="213"/>
        <end position="250"/>
    </location>
</feature>
<accession>G5A650</accession>
<sequence length="250" mass="27476">MRAHAAFWAFVRAKGTTLGERTIAENAANDPQKASDWLKERADHTDIDVADGTLLGRIGRYKEASTNYVATIRTGELLRLSQACRSSDEAKQALRSVSTILSCLISDVGWQVPGDSRSSVVGAIREAATAIEAATTVTLLSSEDEVSDMVAKWRDDESRARRKLHEVIAAGREDKTFSDIYLTRDQHPDKMQTFSALGWLDVEDVLSYVSANTLRDGSEEAEAGDSSIRPARSKRKGKAKRRRARSNSSS</sequence>
<dbReference type="Proteomes" id="UP000002640">
    <property type="component" value="Unassembled WGS sequence"/>
</dbReference>
<name>G5A650_PHYSP</name>